<protein>
    <submittedName>
        <fullName evidence="1 2">Uncharacterized protein</fullName>
    </submittedName>
</protein>
<dbReference type="Proteomes" id="UP000006727">
    <property type="component" value="Chromosome 21"/>
</dbReference>
<evidence type="ECO:0000313" key="1">
    <source>
        <dbReference type="EMBL" id="PNR31670.1"/>
    </source>
</evidence>
<dbReference type="EnsemblPlants" id="Pp3c21_6260V3.1">
    <property type="protein sequence ID" value="Pp3c21_6260V3.1"/>
    <property type="gene ID" value="Pp3c21_6260"/>
</dbReference>
<dbReference type="Gene3D" id="1.10.8.430">
    <property type="entry name" value="Helical domain of apoptotic protease-activating factors"/>
    <property type="match status" value="1"/>
</dbReference>
<dbReference type="Gene3D" id="3.40.50.300">
    <property type="entry name" value="P-loop containing nucleotide triphosphate hydrolases"/>
    <property type="match status" value="1"/>
</dbReference>
<name>A0A2K1IQW4_PHYPA</name>
<reference evidence="2" key="3">
    <citation type="submission" date="2020-12" db="UniProtKB">
        <authorList>
            <consortium name="EnsemblPlants"/>
        </authorList>
    </citation>
    <scope>IDENTIFICATION</scope>
</reference>
<dbReference type="Gramene" id="Pp3c21_6260V3.1">
    <property type="protein sequence ID" value="Pp3c21_6260V3.1"/>
    <property type="gene ID" value="Pp3c21_6260"/>
</dbReference>
<gene>
    <name evidence="1" type="ORF">PHYPA_025791</name>
</gene>
<dbReference type="InParanoid" id="A0A2K1IQW4"/>
<dbReference type="InterPro" id="IPR027417">
    <property type="entry name" value="P-loop_NTPase"/>
</dbReference>
<dbReference type="PaxDb" id="3218-PP1S27_311V6.1"/>
<evidence type="ECO:0000313" key="2">
    <source>
        <dbReference type="EnsemblPlants" id="Pp3c21_6260V3.1"/>
    </source>
</evidence>
<accession>A0A2K1IQW4</accession>
<dbReference type="GO" id="GO:0043531">
    <property type="term" value="F:ADP binding"/>
    <property type="evidence" value="ECO:0007669"/>
    <property type="project" value="InterPro"/>
</dbReference>
<sequence>MFGRAQYLLQIRQHYANKVKALYLIGMGGIGKSTIAKAIPTSVKDIYNALCFVEYIESGGDGYENKTILVFDNVKNQSQIEVVVPMDELFASNGSTLIATTRDSKAIKYGGEEICKINIEELDDETSMKLFITHSCGQENLPNELIEVGKQIVRACNGLPLSLKVVGAFLRENKRFRCWERALQKLRRGRELDGDENKSNYKIWKILRMSFDNLKVKEKSMFLDICYFFVMICIHKACQKIEHCKYGPIVKKISLNKM</sequence>
<dbReference type="AlphaFoldDB" id="A0A2K1IQW4"/>
<dbReference type="SUPFAM" id="SSF52540">
    <property type="entry name" value="P-loop containing nucleoside triphosphate hydrolases"/>
    <property type="match status" value="1"/>
</dbReference>
<reference evidence="1 3" key="1">
    <citation type="journal article" date="2008" name="Science">
        <title>The Physcomitrella genome reveals evolutionary insights into the conquest of land by plants.</title>
        <authorList>
            <person name="Rensing S."/>
            <person name="Lang D."/>
            <person name="Zimmer A."/>
            <person name="Terry A."/>
            <person name="Salamov A."/>
            <person name="Shapiro H."/>
            <person name="Nishiyama T."/>
            <person name="Perroud P.-F."/>
            <person name="Lindquist E."/>
            <person name="Kamisugi Y."/>
            <person name="Tanahashi T."/>
            <person name="Sakakibara K."/>
            <person name="Fujita T."/>
            <person name="Oishi K."/>
            <person name="Shin-I T."/>
            <person name="Kuroki Y."/>
            <person name="Toyoda A."/>
            <person name="Suzuki Y."/>
            <person name="Hashimoto A."/>
            <person name="Yamaguchi K."/>
            <person name="Sugano A."/>
            <person name="Kohara Y."/>
            <person name="Fujiyama A."/>
            <person name="Anterola A."/>
            <person name="Aoki S."/>
            <person name="Ashton N."/>
            <person name="Barbazuk W.B."/>
            <person name="Barker E."/>
            <person name="Bennetzen J."/>
            <person name="Bezanilla M."/>
            <person name="Blankenship R."/>
            <person name="Cho S.H."/>
            <person name="Dutcher S."/>
            <person name="Estelle M."/>
            <person name="Fawcett J.A."/>
            <person name="Gundlach H."/>
            <person name="Hanada K."/>
            <person name="Heyl A."/>
            <person name="Hicks K.A."/>
            <person name="Hugh J."/>
            <person name="Lohr M."/>
            <person name="Mayer K."/>
            <person name="Melkozernov A."/>
            <person name="Murata T."/>
            <person name="Nelson D."/>
            <person name="Pils B."/>
            <person name="Prigge M."/>
            <person name="Reiss B."/>
            <person name="Renner T."/>
            <person name="Rombauts S."/>
            <person name="Rushton P."/>
            <person name="Sanderfoot A."/>
            <person name="Schween G."/>
            <person name="Shiu S.-H."/>
            <person name="Stueber K."/>
            <person name="Theodoulou F.L."/>
            <person name="Tu H."/>
            <person name="Van de Peer Y."/>
            <person name="Verrier P.J."/>
            <person name="Waters E."/>
            <person name="Wood A."/>
            <person name="Yang L."/>
            <person name="Cove D."/>
            <person name="Cuming A."/>
            <person name="Hasebe M."/>
            <person name="Lucas S."/>
            <person name="Mishler D.B."/>
            <person name="Reski R."/>
            <person name="Grigoriev I."/>
            <person name="Quatrano R.S."/>
            <person name="Boore J.L."/>
        </authorList>
    </citation>
    <scope>NUCLEOTIDE SEQUENCE [LARGE SCALE GENOMIC DNA]</scope>
    <source>
        <strain evidence="2 3">cv. Gransden 2004</strain>
    </source>
</reference>
<keyword evidence="3" id="KW-1185">Reference proteome</keyword>
<dbReference type="InterPro" id="IPR044974">
    <property type="entry name" value="Disease_R_plants"/>
</dbReference>
<evidence type="ECO:0000313" key="3">
    <source>
        <dbReference type="Proteomes" id="UP000006727"/>
    </source>
</evidence>
<dbReference type="PRINTS" id="PR00364">
    <property type="entry name" value="DISEASERSIST"/>
</dbReference>
<dbReference type="PANTHER" id="PTHR11017:SF385">
    <property type="entry name" value="DISEASE RESISTANCE PROTEIN (TIR-NBS-LRR CLASS)-RELATED"/>
    <property type="match status" value="1"/>
</dbReference>
<dbReference type="InterPro" id="IPR042197">
    <property type="entry name" value="Apaf_helical"/>
</dbReference>
<organism evidence="1">
    <name type="scientific">Physcomitrium patens</name>
    <name type="common">Spreading-leaved earth moss</name>
    <name type="synonym">Physcomitrella patens</name>
    <dbReference type="NCBI Taxonomy" id="3218"/>
    <lineage>
        <taxon>Eukaryota</taxon>
        <taxon>Viridiplantae</taxon>
        <taxon>Streptophyta</taxon>
        <taxon>Embryophyta</taxon>
        <taxon>Bryophyta</taxon>
        <taxon>Bryophytina</taxon>
        <taxon>Bryopsida</taxon>
        <taxon>Funariidae</taxon>
        <taxon>Funariales</taxon>
        <taxon>Funariaceae</taxon>
        <taxon>Physcomitrium</taxon>
    </lineage>
</organism>
<dbReference type="PANTHER" id="PTHR11017">
    <property type="entry name" value="LEUCINE-RICH REPEAT-CONTAINING PROTEIN"/>
    <property type="match status" value="1"/>
</dbReference>
<dbReference type="GO" id="GO:0006952">
    <property type="term" value="P:defense response"/>
    <property type="evidence" value="ECO:0007669"/>
    <property type="project" value="InterPro"/>
</dbReference>
<proteinExistence type="predicted"/>
<dbReference type="OMA" id="CHEDLHY"/>
<dbReference type="EMBL" id="ABEU02000021">
    <property type="protein sequence ID" value="PNR31670.1"/>
    <property type="molecule type" value="Genomic_DNA"/>
</dbReference>
<reference evidence="1 3" key="2">
    <citation type="journal article" date="2018" name="Plant J.">
        <title>The Physcomitrella patens chromosome-scale assembly reveals moss genome structure and evolution.</title>
        <authorList>
            <person name="Lang D."/>
            <person name="Ullrich K.K."/>
            <person name="Murat F."/>
            <person name="Fuchs J."/>
            <person name="Jenkins J."/>
            <person name="Haas F.B."/>
            <person name="Piednoel M."/>
            <person name="Gundlach H."/>
            <person name="Van Bel M."/>
            <person name="Meyberg R."/>
            <person name="Vives C."/>
            <person name="Morata J."/>
            <person name="Symeonidi A."/>
            <person name="Hiss M."/>
            <person name="Muchero W."/>
            <person name="Kamisugi Y."/>
            <person name="Saleh O."/>
            <person name="Blanc G."/>
            <person name="Decker E.L."/>
            <person name="van Gessel N."/>
            <person name="Grimwood J."/>
            <person name="Hayes R.D."/>
            <person name="Graham S.W."/>
            <person name="Gunter L.E."/>
            <person name="McDaniel S.F."/>
            <person name="Hoernstein S.N.W."/>
            <person name="Larsson A."/>
            <person name="Li F.W."/>
            <person name="Perroud P.F."/>
            <person name="Phillips J."/>
            <person name="Ranjan P."/>
            <person name="Rokshar D.S."/>
            <person name="Rothfels C.J."/>
            <person name="Schneider L."/>
            <person name="Shu S."/>
            <person name="Stevenson D.W."/>
            <person name="Thummler F."/>
            <person name="Tillich M."/>
            <person name="Villarreal Aguilar J.C."/>
            <person name="Widiez T."/>
            <person name="Wong G.K."/>
            <person name="Wymore A."/>
            <person name="Zhang Y."/>
            <person name="Zimmer A.D."/>
            <person name="Quatrano R.S."/>
            <person name="Mayer K.F.X."/>
            <person name="Goodstein D."/>
            <person name="Casacuberta J.M."/>
            <person name="Vandepoele K."/>
            <person name="Reski R."/>
            <person name="Cuming A.C."/>
            <person name="Tuskan G.A."/>
            <person name="Maumus F."/>
            <person name="Salse J."/>
            <person name="Schmutz J."/>
            <person name="Rensing S.A."/>
        </authorList>
    </citation>
    <scope>NUCLEOTIDE SEQUENCE [LARGE SCALE GENOMIC DNA]</scope>
    <source>
        <strain evidence="2 3">cv. Gransden 2004</strain>
    </source>
</reference>